<sequence length="220" mass="23842">MNALKTTALIFTGACLGLCLTASKTSALQFHFQSPDGRTSADLSFDPARLMPKGSWGSVTVYETSMEAQVIQPVYPSNLYSSFPALIAEYTNSVWEIKTTWITHWYSQPLSTSSWPQPIVFANASLSIQLRCALDLGSCAGTSGTMNMYASSSHLLLYDGPIQLTSISEPLAPIPQPSPTPIPTPTPVTTPESPTSVPEPSTVFGLLLFGSWGWLKYRRS</sequence>
<gene>
    <name evidence="3" type="ORF">PJF56_02460</name>
</gene>
<comment type="caution">
    <text evidence="3">The sequence shown here is derived from an EMBL/GenBank/DDBJ whole genome shotgun (WGS) entry which is preliminary data.</text>
</comment>
<dbReference type="NCBIfam" id="TIGR02595">
    <property type="entry name" value="PEP_CTERM"/>
    <property type="match status" value="1"/>
</dbReference>
<keyword evidence="4" id="KW-1185">Reference proteome</keyword>
<evidence type="ECO:0000256" key="2">
    <source>
        <dbReference type="SAM" id="SignalP"/>
    </source>
</evidence>
<feature type="region of interest" description="Disordered" evidence="1">
    <location>
        <begin position="173"/>
        <end position="197"/>
    </location>
</feature>
<name>A0ABT7BEV7_9CYAN</name>
<feature type="compositionally biased region" description="Pro residues" evidence="1">
    <location>
        <begin position="173"/>
        <end position="188"/>
    </location>
</feature>
<accession>A0ABT7BEV7</accession>
<dbReference type="InterPro" id="IPR013424">
    <property type="entry name" value="Ice-binding_C"/>
</dbReference>
<dbReference type="EMBL" id="JAQPOK010000016">
    <property type="protein sequence ID" value="MDJ1177719.1"/>
    <property type="molecule type" value="Genomic_DNA"/>
</dbReference>
<evidence type="ECO:0000313" key="4">
    <source>
        <dbReference type="Proteomes" id="UP001231370"/>
    </source>
</evidence>
<keyword evidence="2" id="KW-0732">Signal</keyword>
<reference evidence="3 4" key="1">
    <citation type="submission" date="2023-01" db="EMBL/GenBank/DDBJ databases">
        <title>Novel diversity within Roseofilum (Cyanobacteria; Desertifilaceae) from marine benthic mats with descriptions of four novel species.</title>
        <authorList>
            <person name="Wang Y."/>
            <person name="Berthold D.E."/>
            <person name="Hu J."/>
            <person name="Lefler F.W."/>
            <person name="Laughinghouse H.D. IV."/>
        </authorList>
    </citation>
    <scope>NUCLEOTIDE SEQUENCE [LARGE SCALE GENOMIC DNA]</scope>
    <source>
        <strain evidence="3 4">BLCC-M91</strain>
    </source>
</reference>
<evidence type="ECO:0000256" key="1">
    <source>
        <dbReference type="SAM" id="MobiDB-lite"/>
    </source>
</evidence>
<organism evidence="3 4">
    <name type="scientific">Roseofilum halophilum BLCC-M91</name>
    <dbReference type="NCBI Taxonomy" id="3022259"/>
    <lineage>
        <taxon>Bacteria</taxon>
        <taxon>Bacillati</taxon>
        <taxon>Cyanobacteriota</taxon>
        <taxon>Cyanophyceae</taxon>
        <taxon>Desertifilales</taxon>
        <taxon>Desertifilaceae</taxon>
        <taxon>Roseofilum</taxon>
        <taxon>Roseofilum halophilum</taxon>
    </lineage>
</organism>
<feature type="signal peptide" evidence="2">
    <location>
        <begin position="1"/>
        <end position="27"/>
    </location>
</feature>
<feature type="chain" id="PRO_5045410116" evidence="2">
    <location>
        <begin position="28"/>
        <end position="220"/>
    </location>
</feature>
<dbReference type="RefSeq" id="WP_283761047.1">
    <property type="nucleotide sequence ID" value="NZ_JAQPOK010000016.1"/>
</dbReference>
<evidence type="ECO:0000313" key="3">
    <source>
        <dbReference type="EMBL" id="MDJ1177719.1"/>
    </source>
</evidence>
<dbReference type="Proteomes" id="UP001231370">
    <property type="component" value="Unassembled WGS sequence"/>
</dbReference>
<proteinExistence type="predicted"/>
<protein>
    <submittedName>
        <fullName evidence="3">PEP-CTERM sorting domain-containing protein</fullName>
    </submittedName>
</protein>